<evidence type="ECO:0000256" key="1">
    <source>
        <dbReference type="ARBA" id="ARBA00001964"/>
    </source>
</evidence>
<dbReference type="Gene3D" id="3.40.50.970">
    <property type="match status" value="1"/>
</dbReference>
<dbReference type="AlphaFoldDB" id="E3JAX7"/>
<dbReference type="SUPFAM" id="SSF52922">
    <property type="entry name" value="TK C-terminal domain-like"/>
    <property type="match status" value="1"/>
</dbReference>
<dbReference type="PANTHER" id="PTHR43257:SF2">
    <property type="entry name" value="PYRUVATE DEHYDROGENASE E1 COMPONENT SUBUNIT BETA"/>
    <property type="match status" value="1"/>
</dbReference>
<dbReference type="Pfam" id="PF02780">
    <property type="entry name" value="Transketolase_C"/>
    <property type="match status" value="1"/>
</dbReference>
<dbReference type="STRING" id="298654.FraEuI1c_5478"/>
<gene>
    <name evidence="5" type="ordered locus">FraEuI1c_5478</name>
</gene>
<evidence type="ECO:0000313" key="5">
    <source>
        <dbReference type="EMBL" id="ADP83465.1"/>
    </source>
</evidence>
<dbReference type="Gene3D" id="3.40.50.920">
    <property type="match status" value="1"/>
</dbReference>
<dbReference type="eggNOG" id="COG0022">
    <property type="taxonomic scope" value="Bacteria"/>
</dbReference>
<keyword evidence="3" id="KW-0786">Thiamine pyrophosphate</keyword>
<dbReference type="OrthoDB" id="4009369at2"/>
<dbReference type="PANTHER" id="PTHR43257">
    <property type="entry name" value="PYRUVATE DEHYDROGENASE E1 COMPONENT BETA SUBUNIT"/>
    <property type="match status" value="1"/>
</dbReference>
<dbReference type="Proteomes" id="UP000002484">
    <property type="component" value="Chromosome"/>
</dbReference>
<evidence type="ECO:0000259" key="4">
    <source>
        <dbReference type="SMART" id="SM00861"/>
    </source>
</evidence>
<dbReference type="KEGG" id="fri:FraEuI1c_5478"/>
<dbReference type="HOGENOM" id="CLU_012907_1_0_11"/>
<dbReference type="RefSeq" id="WP_013426583.1">
    <property type="nucleotide sequence ID" value="NC_014666.1"/>
</dbReference>
<dbReference type="GO" id="GO:0016491">
    <property type="term" value="F:oxidoreductase activity"/>
    <property type="evidence" value="ECO:0007669"/>
    <property type="project" value="UniProtKB-KW"/>
</dbReference>
<dbReference type="CDD" id="cd07036">
    <property type="entry name" value="TPP_PYR_E1-PDHc-beta_like"/>
    <property type="match status" value="1"/>
</dbReference>
<dbReference type="InterPro" id="IPR009014">
    <property type="entry name" value="Transketo_C/PFOR_II"/>
</dbReference>
<reference evidence="5 6" key="1">
    <citation type="submission" date="2010-10" db="EMBL/GenBank/DDBJ databases">
        <title>Complete sequence of Frankia sp. EuI1c.</title>
        <authorList>
            <consortium name="US DOE Joint Genome Institute"/>
            <person name="Lucas S."/>
            <person name="Copeland A."/>
            <person name="Lapidus A."/>
            <person name="Cheng J.-F."/>
            <person name="Bruce D."/>
            <person name="Goodwin L."/>
            <person name="Pitluck S."/>
            <person name="Chertkov O."/>
            <person name="Detter J.C."/>
            <person name="Han C."/>
            <person name="Tapia R."/>
            <person name="Land M."/>
            <person name="Hauser L."/>
            <person name="Jeffries C."/>
            <person name="Kyrpides N."/>
            <person name="Ivanova N."/>
            <person name="Mikhailova N."/>
            <person name="Beauchemin N."/>
            <person name="Sen A."/>
            <person name="Sur S.A."/>
            <person name="Gtari M."/>
            <person name="Wall L."/>
            <person name="Tisa L."/>
            <person name="Woyke T."/>
        </authorList>
    </citation>
    <scope>NUCLEOTIDE SEQUENCE [LARGE SCALE GENOMIC DNA]</scope>
    <source>
        <strain evidence="6">DSM 45817 / CECT 9037 / EuI1c</strain>
    </source>
</reference>
<keyword evidence="6" id="KW-1185">Reference proteome</keyword>
<evidence type="ECO:0000313" key="6">
    <source>
        <dbReference type="Proteomes" id="UP000002484"/>
    </source>
</evidence>
<protein>
    <submittedName>
        <fullName evidence="5">Transketolase central region</fullName>
    </submittedName>
</protein>
<dbReference type="EMBL" id="CP002299">
    <property type="protein sequence ID" value="ADP83465.1"/>
    <property type="molecule type" value="Genomic_DNA"/>
</dbReference>
<dbReference type="GO" id="GO:0000287">
    <property type="term" value="F:magnesium ion binding"/>
    <property type="evidence" value="ECO:0007669"/>
    <property type="project" value="UniProtKB-ARBA"/>
</dbReference>
<organism evidence="5 6">
    <name type="scientific">Pseudofrankia inefficax (strain DSM 45817 / CECT 9037 / DDB 130130 / EuI1c)</name>
    <name type="common">Frankia inefficax</name>
    <dbReference type="NCBI Taxonomy" id="298654"/>
    <lineage>
        <taxon>Bacteria</taxon>
        <taxon>Bacillati</taxon>
        <taxon>Actinomycetota</taxon>
        <taxon>Actinomycetes</taxon>
        <taxon>Frankiales</taxon>
        <taxon>Frankiaceae</taxon>
        <taxon>Pseudofrankia</taxon>
    </lineage>
</organism>
<sequence>MRTMSYREALRLAMQEEMRRDPTVVVFCEDGRFWTMPTNGFVDEFGPDRVPVMPISEEGFTGAAIGAAMTGLRPIVDYTIANLMYVAWDQIVNHAAKNRYLFGGQASVPIVFRAAMKYANATAAQHSDRPYPQLMNVPGLKIVVPTTPADALGLLKSAIRDDDPVVFFEPLRLWGAKGEVPDGDHLVPLGKAAVRREGRDLTVVAIGDAVPAALRAADELAKQGSQLEVIDPRTLVPLDKDAILASVEKTGRLVIADPAHKTCGAAAEISAIVAEEGFAFLRGPIARVVAPDVHPPFSPALERLMYPTPEKIAAAARALLAGPAPASQPKELATR</sequence>
<dbReference type="InParanoid" id="E3JAX7"/>
<proteinExistence type="predicted"/>
<feature type="domain" description="Transketolase-like pyrimidine-binding" evidence="4">
    <location>
        <begin position="4"/>
        <end position="176"/>
    </location>
</feature>
<dbReference type="FunFam" id="3.40.50.920:FF:000001">
    <property type="entry name" value="Pyruvate dehydrogenase E1 beta subunit"/>
    <property type="match status" value="1"/>
</dbReference>
<accession>E3JAX7</accession>
<dbReference type="SUPFAM" id="SSF52518">
    <property type="entry name" value="Thiamin diphosphate-binding fold (THDP-binding)"/>
    <property type="match status" value="1"/>
</dbReference>
<dbReference type="InterPro" id="IPR033248">
    <property type="entry name" value="Transketolase_C"/>
</dbReference>
<keyword evidence="2" id="KW-0560">Oxidoreductase</keyword>
<dbReference type="InterPro" id="IPR005475">
    <property type="entry name" value="Transketolase-like_Pyr-bd"/>
</dbReference>
<evidence type="ECO:0000256" key="3">
    <source>
        <dbReference type="ARBA" id="ARBA00023052"/>
    </source>
</evidence>
<dbReference type="InterPro" id="IPR029061">
    <property type="entry name" value="THDP-binding"/>
</dbReference>
<dbReference type="SMART" id="SM00861">
    <property type="entry name" value="Transket_pyr"/>
    <property type="match status" value="1"/>
</dbReference>
<name>E3JAX7_PSEI1</name>
<evidence type="ECO:0000256" key="2">
    <source>
        <dbReference type="ARBA" id="ARBA00023002"/>
    </source>
</evidence>
<dbReference type="Pfam" id="PF02779">
    <property type="entry name" value="Transket_pyr"/>
    <property type="match status" value="1"/>
</dbReference>
<comment type="cofactor">
    <cofactor evidence="1">
        <name>thiamine diphosphate</name>
        <dbReference type="ChEBI" id="CHEBI:58937"/>
    </cofactor>
</comment>